<sequence>SWGFSVPRQGYHLVSPKAQTEPFLPTSNNSSPSYRTRGLLARLFLTILAYKVEETGKQGVEVNAKNTSQICSECDKQREQKLQLSQRKFTCSFCPYSDNRDINAARNILKRAEWVGSTLQGAVSLEAV</sequence>
<accession>A0ACA9RJ25</accession>
<proteinExistence type="predicted"/>
<comment type="caution">
    <text evidence="1">The sequence shown here is derived from an EMBL/GenBank/DDBJ whole genome shotgun (WGS) entry which is preliminary data.</text>
</comment>
<reference evidence="1" key="1">
    <citation type="submission" date="2021-06" db="EMBL/GenBank/DDBJ databases">
        <authorList>
            <person name="Kallberg Y."/>
            <person name="Tangrot J."/>
            <person name="Rosling A."/>
        </authorList>
    </citation>
    <scope>NUCLEOTIDE SEQUENCE</scope>
    <source>
        <strain evidence="1">MA461A</strain>
    </source>
</reference>
<feature type="non-terminal residue" evidence="1">
    <location>
        <position position="1"/>
    </location>
</feature>
<organism evidence="1 2">
    <name type="scientific">Racocetra persica</name>
    <dbReference type="NCBI Taxonomy" id="160502"/>
    <lineage>
        <taxon>Eukaryota</taxon>
        <taxon>Fungi</taxon>
        <taxon>Fungi incertae sedis</taxon>
        <taxon>Mucoromycota</taxon>
        <taxon>Glomeromycotina</taxon>
        <taxon>Glomeromycetes</taxon>
        <taxon>Diversisporales</taxon>
        <taxon>Gigasporaceae</taxon>
        <taxon>Racocetra</taxon>
    </lineage>
</organism>
<dbReference type="EMBL" id="CAJVQC010054998">
    <property type="protein sequence ID" value="CAG8794873.1"/>
    <property type="molecule type" value="Genomic_DNA"/>
</dbReference>
<keyword evidence="2" id="KW-1185">Reference proteome</keyword>
<protein>
    <submittedName>
        <fullName evidence="1">19302_t:CDS:1</fullName>
    </submittedName>
</protein>
<name>A0ACA9RJ25_9GLOM</name>
<dbReference type="Proteomes" id="UP000789920">
    <property type="component" value="Unassembled WGS sequence"/>
</dbReference>
<evidence type="ECO:0000313" key="1">
    <source>
        <dbReference type="EMBL" id="CAG8794873.1"/>
    </source>
</evidence>
<evidence type="ECO:0000313" key="2">
    <source>
        <dbReference type="Proteomes" id="UP000789920"/>
    </source>
</evidence>
<gene>
    <name evidence="1" type="ORF">RPERSI_LOCUS19849</name>
</gene>